<dbReference type="InterPro" id="IPR011008">
    <property type="entry name" value="Dimeric_a/b-barrel"/>
</dbReference>
<dbReference type="InterPro" id="IPR050744">
    <property type="entry name" value="AI-2_Isomerase_LsrG"/>
</dbReference>
<evidence type="ECO:0000256" key="1">
    <source>
        <dbReference type="ARBA" id="ARBA00022490"/>
    </source>
</evidence>
<dbReference type="AlphaFoldDB" id="A0A1Z4VTU3"/>
<keyword evidence="1" id="KW-0963">Cytoplasm</keyword>
<keyword evidence="5" id="KW-1185">Reference proteome</keyword>
<sequence>MHVTLVQVHVRPEHLEDFIAATEANHRASIQEPGNLRFDVLQSPEDATRFLLYEAYTDTDAARAHKDTPHYQAWRDAVADWMAEPRQGIPWRGLFPHGGAGA</sequence>
<dbReference type="GO" id="GO:0016853">
    <property type="term" value="F:isomerase activity"/>
    <property type="evidence" value="ECO:0007669"/>
    <property type="project" value="UniProtKB-KW"/>
</dbReference>
<reference evidence="4 5" key="1">
    <citation type="submission" date="2017-05" db="EMBL/GenBank/DDBJ databases">
        <title>Thiocyanate degradation by Thiohalobacter thiocyanaticus FOKN1.</title>
        <authorList>
            <person name="Oshiki M."/>
            <person name="Fukushima T."/>
            <person name="Kawano S."/>
            <person name="Nakagawa J."/>
        </authorList>
    </citation>
    <scope>NUCLEOTIDE SEQUENCE [LARGE SCALE GENOMIC DNA]</scope>
    <source>
        <strain evidence="4 5">FOKN1</strain>
    </source>
</reference>
<dbReference type="GO" id="GO:0016491">
    <property type="term" value="F:oxidoreductase activity"/>
    <property type="evidence" value="ECO:0007669"/>
    <property type="project" value="TreeGrafter"/>
</dbReference>
<gene>
    <name evidence="4" type="ORF">FOKN1_2374</name>
</gene>
<accession>A0A1Z4VTU3</accession>
<evidence type="ECO:0000313" key="5">
    <source>
        <dbReference type="Proteomes" id="UP000218765"/>
    </source>
</evidence>
<dbReference type="PANTHER" id="PTHR33336">
    <property type="entry name" value="QUINOL MONOOXYGENASE YGIN-RELATED"/>
    <property type="match status" value="1"/>
</dbReference>
<protein>
    <submittedName>
        <fullName evidence="4">Autoinducer 2-degrading protein lsrG</fullName>
    </submittedName>
</protein>
<evidence type="ECO:0000256" key="2">
    <source>
        <dbReference type="ARBA" id="ARBA00023235"/>
    </source>
</evidence>
<dbReference type="PROSITE" id="PS51725">
    <property type="entry name" value="ABM"/>
    <property type="match status" value="1"/>
</dbReference>
<dbReference type="SUPFAM" id="SSF54909">
    <property type="entry name" value="Dimeric alpha+beta barrel"/>
    <property type="match status" value="1"/>
</dbReference>
<dbReference type="Pfam" id="PF03992">
    <property type="entry name" value="ABM"/>
    <property type="match status" value="1"/>
</dbReference>
<evidence type="ECO:0000259" key="3">
    <source>
        <dbReference type="PROSITE" id="PS51725"/>
    </source>
</evidence>
<evidence type="ECO:0000313" key="4">
    <source>
        <dbReference type="EMBL" id="BAZ94748.1"/>
    </source>
</evidence>
<dbReference type="GO" id="GO:0005829">
    <property type="term" value="C:cytosol"/>
    <property type="evidence" value="ECO:0007669"/>
    <property type="project" value="TreeGrafter"/>
</dbReference>
<dbReference type="PANTHER" id="PTHR33336:SF1">
    <property type="entry name" value="(4S)-4-HYDROXY-5-PHOSPHONOOXYPENTANE-2,3-DIONE ISOMERASE"/>
    <property type="match status" value="1"/>
</dbReference>
<dbReference type="Proteomes" id="UP000218765">
    <property type="component" value="Chromosome"/>
</dbReference>
<name>A0A1Z4VTU3_9GAMM</name>
<dbReference type="InterPro" id="IPR007138">
    <property type="entry name" value="ABM_dom"/>
</dbReference>
<dbReference type="OrthoDB" id="9812754at2"/>
<proteinExistence type="predicted"/>
<dbReference type="EMBL" id="AP018052">
    <property type="protein sequence ID" value="BAZ94748.1"/>
    <property type="molecule type" value="Genomic_DNA"/>
</dbReference>
<keyword evidence="2" id="KW-0413">Isomerase</keyword>
<organism evidence="4 5">
    <name type="scientific">Thiohalobacter thiocyanaticus</name>
    <dbReference type="NCBI Taxonomy" id="585455"/>
    <lineage>
        <taxon>Bacteria</taxon>
        <taxon>Pseudomonadati</taxon>
        <taxon>Pseudomonadota</taxon>
        <taxon>Gammaproteobacteria</taxon>
        <taxon>Thiohalobacterales</taxon>
        <taxon>Thiohalobacteraceae</taxon>
        <taxon>Thiohalobacter</taxon>
    </lineage>
</organism>
<dbReference type="KEGG" id="ttc:FOKN1_2374"/>
<dbReference type="RefSeq" id="WP_096366809.1">
    <property type="nucleotide sequence ID" value="NZ_AP018052.1"/>
</dbReference>
<dbReference type="FunFam" id="3.30.70.100:FF:000016">
    <property type="entry name" value="(4S)-4-hydroxy-5-phosphonooxypentane-2,3-dione isomerase"/>
    <property type="match status" value="1"/>
</dbReference>
<feature type="domain" description="ABM" evidence="3">
    <location>
        <begin position="2"/>
        <end position="90"/>
    </location>
</feature>
<dbReference type="Gene3D" id="3.30.70.100">
    <property type="match status" value="1"/>
</dbReference>